<protein>
    <submittedName>
        <fullName evidence="1">Uncharacterized protein</fullName>
    </submittedName>
</protein>
<keyword evidence="2" id="KW-1185">Reference proteome</keyword>
<accession>A0ACC3KX44</accession>
<reference evidence="1 2" key="1">
    <citation type="journal article" date="2014" name="Nature">
        <title>The genome of Eucalyptus grandis.</title>
        <authorList>
            <person name="Myburg A.A."/>
            <person name="Grattapaglia D."/>
            <person name="Tuskan G.A."/>
            <person name="Hellsten U."/>
            <person name="Hayes R.D."/>
            <person name="Grimwood J."/>
            <person name="Jenkins J."/>
            <person name="Lindquist E."/>
            <person name="Tice H."/>
            <person name="Bauer D."/>
            <person name="Goodstein D.M."/>
            <person name="Dubchak I."/>
            <person name="Poliakov A."/>
            <person name="Mizrachi E."/>
            <person name="Kullan A.R."/>
            <person name="Hussey S.G."/>
            <person name="Pinard D."/>
            <person name="van der Merwe K."/>
            <person name="Singh P."/>
            <person name="van Jaarsveld I."/>
            <person name="Silva-Junior O.B."/>
            <person name="Togawa R.C."/>
            <person name="Pappas M.R."/>
            <person name="Faria D.A."/>
            <person name="Sansaloni C.P."/>
            <person name="Petroli C.D."/>
            <person name="Yang X."/>
            <person name="Ranjan P."/>
            <person name="Tschaplinski T.J."/>
            <person name="Ye C.Y."/>
            <person name="Li T."/>
            <person name="Sterck L."/>
            <person name="Vanneste K."/>
            <person name="Murat F."/>
            <person name="Soler M."/>
            <person name="Clemente H.S."/>
            <person name="Saidi N."/>
            <person name="Cassan-Wang H."/>
            <person name="Dunand C."/>
            <person name="Hefer C.A."/>
            <person name="Bornberg-Bauer E."/>
            <person name="Kersting A.R."/>
            <person name="Vining K."/>
            <person name="Amarasinghe V."/>
            <person name="Ranik M."/>
            <person name="Naithani S."/>
            <person name="Elser J."/>
            <person name="Boyd A.E."/>
            <person name="Liston A."/>
            <person name="Spatafora J.W."/>
            <person name="Dharmwardhana P."/>
            <person name="Raja R."/>
            <person name="Sullivan C."/>
            <person name="Romanel E."/>
            <person name="Alves-Ferreira M."/>
            <person name="Kulheim C."/>
            <person name="Foley W."/>
            <person name="Carocha V."/>
            <person name="Paiva J."/>
            <person name="Kudrna D."/>
            <person name="Brommonschenkel S.H."/>
            <person name="Pasquali G."/>
            <person name="Byrne M."/>
            <person name="Rigault P."/>
            <person name="Tibbits J."/>
            <person name="Spokevicius A."/>
            <person name="Jones R.C."/>
            <person name="Steane D.A."/>
            <person name="Vaillancourt R.E."/>
            <person name="Potts B.M."/>
            <person name="Joubert F."/>
            <person name="Barry K."/>
            <person name="Pappas G.J."/>
            <person name="Strauss S.H."/>
            <person name="Jaiswal P."/>
            <person name="Grima-Pettenati J."/>
            <person name="Salse J."/>
            <person name="Van de Peer Y."/>
            <person name="Rokhsar D.S."/>
            <person name="Schmutz J."/>
        </authorList>
    </citation>
    <scope>NUCLEOTIDE SEQUENCE [LARGE SCALE GENOMIC DNA]</scope>
    <source>
        <strain evidence="2">cv. BRASUZ1</strain>
        <tissue evidence="1">Leaf extractions</tissue>
    </source>
</reference>
<proteinExistence type="predicted"/>
<gene>
    <name evidence="1" type="ORF">EUGRSUZ_E02291</name>
</gene>
<organism evidence="1 2">
    <name type="scientific">Eucalyptus grandis</name>
    <name type="common">Flooded gum</name>
    <dbReference type="NCBI Taxonomy" id="71139"/>
    <lineage>
        <taxon>Eukaryota</taxon>
        <taxon>Viridiplantae</taxon>
        <taxon>Streptophyta</taxon>
        <taxon>Embryophyta</taxon>
        <taxon>Tracheophyta</taxon>
        <taxon>Spermatophyta</taxon>
        <taxon>Magnoliopsida</taxon>
        <taxon>eudicotyledons</taxon>
        <taxon>Gunneridae</taxon>
        <taxon>Pentapetalae</taxon>
        <taxon>rosids</taxon>
        <taxon>malvids</taxon>
        <taxon>Myrtales</taxon>
        <taxon>Myrtaceae</taxon>
        <taxon>Myrtoideae</taxon>
        <taxon>Eucalypteae</taxon>
        <taxon>Eucalyptus</taxon>
    </lineage>
</organism>
<evidence type="ECO:0000313" key="2">
    <source>
        <dbReference type="Proteomes" id="UP000030711"/>
    </source>
</evidence>
<dbReference type="EMBL" id="CM064439">
    <property type="protein sequence ID" value="KAK3430839.1"/>
    <property type="molecule type" value="Genomic_DNA"/>
</dbReference>
<sequence>METDDDSLLRFVLGFVQLSIDQAKLALDSLKVLVGHVIGEKWCLIAAGRNSTNEKRNATRCAEMEALDVLLEQWQRIGILSAEVAEKYSACSLYEVYYDSANDKCGGCSSILLLHQATPRNELGHNGNSGSKGFQCCGGMMASEAISLLQDFYEQGNPNAPIYVRQPKGNDPSFSMDT</sequence>
<name>A0ACC3KX44_EUCGR</name>
<evidence type="ECO:0000313" key="1">
    <source>
        <dbReference type="EMBL" id="KAK3430839.1"/>
    </source>
</evidence>
<dbReference type="Proteomes" id="UP000030711">
    <property type="component" value="Chromosome 5"/>
</dbReference>
<comment type="caution">
    <text evidence="1">The sequence shown here is derived from an EMBL/GenBank/DDBJ whole genome shotgun (WGS) entry which is preliminary data.</text>
</comment>